<dbReference type="GO" id="GO:0008757">
    <property type="term" value="F:S-adenosylmethionine-dependent methyltransferase activity"/>
    <property type="evidence" value="ECO:0007669"/>
    <property type="project" value="UniProtKB-ARBA"/>
</dbReference>
<organism evidence="2 3">
    <name type="scientific">Sporidiobolus salmonicolor</name>
    <name type="common">Yeast-like fungus</name>
    <name type="synonym">Sporobolomyces salmonicolor</name>
    <dbReference type="NCBI Taxonomy" id="5005"/>
    <lineage>
        <taxon>Eukaryota</taxon>
        <taxon>Fungi</taxon>
        <taxon>Dikarya</taxon>
        <taxon>Basidiomycota</taxon>
        <taxon>Pucciniomycotina</taxon>
        <taxon>Microbotryomycetes</taxon>
        <taxon>Sporidiobolales</taxon>
        <taxon>Sporidiobolaceae</taxon>
        <taxon>Sporobolomyces</taxon>
    </lineage>
</organism>
<dbReference type="PANTHER" id="PTHR14614:SF162">
    <property type="entry name" value="EXPRESSED PROTEIN"/>
    <property type="match status" value="1"/>
</dbReference>
<dbReference type="Gene3D" id="3.40.50.150">
    <property type="entry name" value="Vaccinia Virus protein VP39"/>
    <property type="match status" value="1"/>
</dbReference>
<reference evidence="3" key="1">
    <citation type="submission" date="2015-02" db="EMBL/GenBank/DDBJ databases">
        <authorList>
            <person name="Gon?alves P."/>
        </authorList>
    </citation>
    <scope>NUCLEOTIDE SEQUENCE [LARGE SCALE GENOMIC DNA]</scope>
</reference>
<dbReference type="OrthoDB" id="194386at2759"/>
<feature type="non-terminal residue" evidence="2">
    <location>
        <position position="1"/>
    </location>
</feature>
<proteinExistence type="predicted"/>
<dbReference type="PANTHER" id="PTHR14614">
    <property type="entry name" value="HEPATOCELLULAR CARCINOMA-ASSOCIATED ANTIGEN"/>
    <property type="match status" value="1"/>
</dbReference>
<evidence type="ECO:0000256" key="1">
    <source>
        <dbReference type="SAM" id="MobiDB-lite"/>
    </source>
</evidence>
<name>A0A0D6EIF7_SPOSA</name>
<dbReference type="Pfam" id="PF10294">
    <property type="entry name" value="Methyltransf_16"/>
    <property type="match status" value="1"/>
</dbReference>
<dbReference type="GO" id="GO:0005737">
    <property type="term" value="C:cytoplasm"/>
    <property type="evidence" value="ECO:0007669"/>
    <property type="project" value="TreeGrafter"/>
</dbReference>
<feature type="region of interest" description="Disordered" evidence="1">
    <location>
        <begin position="98"/>
        <end position="119"/>
    </location>
</feature>
<keyword evidence="3" id="KW-1185">Reference proteome</keyword>
<dbReference type="InterPro" id="IPR019410">
    <property type="entry name" value="Methyltransf_16"/>
</dbReference>
<evidence type="ECO:0000313" key="3">
    <source>
        <dbReference type="Proteomes" id="UP000243876"/>
    </source>
</evidence>
<protein>
    <submittedName>
        <fullName evidence="2">SPOSA6832_01370-mRNA-1:cds</fullName>
    </submittedName>
</protein>
<sequence length="200" mass="22417">MGYDVLATDLDFIVDGVLRQNIEANERTLAVNGVGEAKLRAKVLDWFEAPEDRRWHEEGDGLEDFLWPPFDMVVTADTVYDPALCQPLLRTLQALSTPSLTASTPSPSASPPPPTRSASYTPPTIYLALEARDPALVAAFLESASADWDFKCSRIDHTKLKKLVECKEGMLGWEDEEVWEGIQLWKLKWRGSRAVKSARR</sequence>
<dbReference type="Proteomes" id="UP000243876">
    <property type="component" value="Unassembled WGS sequence"/>
</dbReference>
<gene>
    <name evidence="2" type="primary">SPOSA6832_01370</name>
</gene>
<dbReference type="AlphaFoldDB" id="A0A0D6EIF7"/>
<dbReference type="InterPro" id="IPR029063">
    <property type="entry name" value="SAM-dependent_MTases_sf"/>
</dbReference>
<accession>A0A0D6EIF7</accession>
<dbReference type="EMBL" id="CENE01000004">
    <property type="protein sequence ID" value="CEQ39812.1"/>
    <property type="molecule type" value="Genomic_DNA"/>
</dbReference>
<feature type="compositionally biased region" description="Low complexity" evidence="1">
    <location>
        <begin position="98"/>
        <end position="107"/>
    </location>
</feature>
<dbReference type="GO" id="GO:0005634">
    <property type="term" value="C:nucleus"/>
    <property type="evidence" value="ECO:0007669"/>
    <property type="project" value="TreeGrafter"/>
</dbReference>
<evidence type="ECO:0000313" key="2">
    <source>
        <dbReference type="EMBL" id="CEQ39812.1"/>
    </source>
</evidence>